<feature type="region of interest" description="Disordered" evidence="1">
    <location>
        <begin position="80"/>
        <end position="132"/>
    </location>
</feature>
<evidence type="ECO:0000313" key="2">
    <source>
        <dbReference type="EMBL" id="CAF1376509.1"/>
    </source>
</evidence>
<proteinExistence type="predicted"/>
<comment type="caution">
    <text evidence="2">The sequence shown here is derived from an EMBL/GenBank/DDBJ whole genome shotgun (WGS) entry which is preliminary data.</text>
</comment>
<reference evidence="2" key="1">
    <citation type="submission" date="2021-02" db="EMBL/GenBank/DDBJ databases">
        <authorList>
            <person name="Nowell W R."/>
        </authorList>
    </citation>
    <scope>NUCLEOTIDE SEQUENCE</scope>
</reference>
<organism evidence="2 4">
    <name type="scientific">Rotaria sordida</name>
    <dbReference type="NCBI Taxonomy" id="392033"/>
    <lineage>
        <taxon>Eukaryota</taxon>
        <taxon>Metazoa</taxon>
        <taxon>Spiralia</taxon>
        <taxon>Gnathifera</taxon>
        <taxon>Rotifera</taxon>
        <taxon>Eurotatoria</taxon>
        <taxon>Bdelloidea</taxon>
        <taxon>Philodinida</taxon>
        <taxon>Philodinidae</taxon>
        <taxon>Rotaria</taxon>
    </lineage>
</organism>
<evidence type="ECO:0000313" key="5">
    <source>
        <dbReference type="Proteomes" id="UP000663870"/>
    </source>
</evidence>
<protein>
    <submittedName>
        <fullName evidence="2">Uncharacterized protein</fullName>
    </submittedName>
</protein>
<evidence type="ECO:0000313" key="3">
    <source>
        <dbReference type="EMBL" id="CAF1614120.1"/>
    </source>
</evidence>
<sequence>MCGSIAELKSLHAIDNVVNKVNTILKRKEKKANKNLIVKACKNAVSLLWSKKKEISPTVLSIYLPLNALESIQDTVVPNVSSNEEVSESSANDDSIHNDSDSQLLSSSSSSRSFFSPSRSSTPSSPLSSSSSSFSIDVRALKNELSRQIGHILQSARERAGGKSIINSLRMSSFFTLVFKCIKPLKQVPPIKDYQQYRNDDSMSSILLLRASNEKNYLLQFYPHSNSVDVTFNEIWIEEALSSFDLVGVMYVDDLSYLIRECALTRNINLDVENLLEMLKTEILSCRSTFSPAPRLLTVVLKLNKKDCIRTSDDQYAVDDHQSFSAAEIDTIIGRTYTTRGIKRSYEADSIAIEPNRNKYREIKLSKDKRDLLHLKDTYHLTDGAFNAIFQFIKSKKKLCSLAEIERLRIKTNSKFPILFTKTSAYVRFEYAVRTAIFVARKHEPKLEQFDTLNVRFNMDGTLIGNKHIVAISINCIEGGYPCQSSKNLVPLGLFEVQKENTELLRTTLPTEFIADIKSVKKISLGSKIVDIPIRLGGDLMNAV</sequence>
<dbReference type="EMBL" id="CAJNOH010004664">
    <property type="protein sequence ID" value="CAF1376509.1"/>
    <property type="molecule type" value="Genomic_DNA"/>
</dbReference>
<dbReference type="AlphaFoldDB" id="A0A815J9U0"/>
<evidence type="ECO:0000313" key="4">
    <source>
        <dbReference type="Proteomes" id="UP000663854"/>
    </source>
</evidence>
<dbReference type="Proteomes" id="UP000663870">
    <property type="component" value="Unassembled WGS sequence"/>
</dbReference>
<evidence type="ECO:0000256" key="1">
    <source>
        <dbReference type="SAM" id="MobiDB-lite"/>
    </source>
</evidence>
<feature type="compositionally biased region" description="Low complexity" evidence="1">
    <location>
        <begin position="101"/>
        <end position="132"/>
    </location>
</feature>
<feature type="compositionally biased region" description="Low complexity" evidence="1">
    <location>
        <begin position="80"/>
        <end position="93"/>
    </location>
</feature>
<keyword evidence="5" id="KW-1185">Reference proteome</keyword>
<accession>A0A815J9U0</accession>
<dbReference type="EMBL" id="CAJNOL010006110">
    <property type="protein sequence ID" value="CAF1614120.1"/>
    <property type="molecule type" value="Genomic_DNA"/>
</dbReference>
<feature type="non-terminal residue" evidence="2">
    <location>
        <position position="1"/>
    </location>
</feature>
<name>A0A815J9U0_9BILA</name>
<gene>
    <name evidence="3" type="ORF">JXQ802_LOCUS49759</name>
    <name evidence="2" type="ORF">PYM288_LOCUS33632</name>
</gene>
<dbReference type="Proteomes" id="UP000663854">
    <property type="component" value="Unassembled WGS sequence"/>
</dbReference>